<dbReference type="InterPro" id="IPR046958">
    <property type="entry name" value="RBK1/2/STUNTED"/>
</dbReference>
<dbReference type="InterPro" id="IPR000719">
    <property type="entry name" value="Prot_kinase_dom"/>
</dbReference>
<comment type="caution">
    <text evidence="2">The sequence shown here is derived from an EMBL/GenBank/DDBJ whole genome shotgun (WGS) entry which is preliminary data.</text>
</comment>
<evidence type="ECO:0000313" key="3">
    <source>
        <dbReference type="Proteomes" id="UP001642360"/>
    </source>
</evidence>
<protein>
    <recommendedName>
        <fullName evidence="1">Protein kinase domain-containing protein</fullName>
    </recommendedName>
</protein>
<dbReference type="PANTHER" id="PTHR47987">
    <property type="entry name" value="OS08G0249100 PROTEIN"/>
    <property type="match status" value="1"/>
</dbReference>
<dbReference type="AlphaFoldDB" id="A0ABC8SNQ2"/>
<gene>
    <name evidence="2" type="ORF">ILEXP_LOCUS27218</name>
</gene>
<accession>A0ABC8SNQ2</accession>
<reference evidence="2 3" key="1">
    <citation type="submission" date="2024-02" db="EMBL/GenBank/DDBJ databases">
        <authorList>
            <person name="Vignale AGUSTIN F."/>
            <person name="Sosa J E."/>
            <person name="Modenutti C."/>
        </authorList>
    </citation>
    <scope>NUCLEOTIDE SEQUENCE [LARGE SCALE GENOMIC DNA]</scope>
</reference>
<dbReference type="InterPro" id="IPR011009">
    <property type="entry name" value="Kinase-like_dom_sf"/>
</dbReference>
<dbReference type="Proteomes" id="UP001642360">
    <property type="component" value="Unassembled WGS sequence"/>
</dbReference>
<dbReference type="Pfam" id="PF00069">
    <property type="entry name" value="Pkinase"/>
    <property type="match status" value="1"/>
</dbReference>
<dbReference type="Gene3D" id="1.10.510.10">
    <property type="entry name" value="Transferase(Phosphotransferase) domain 1"/>
    <property type="match status" value="1"/>
</dbReference>
<feature type="non-terminal residue" evidence="2">
    <location>
        <position position="126"/>
    </location>
</feature>
<sequence>MPIQICDFGVANWLPQQWTHHNVSKFEGTFGYFAPEYFMHGIVDEKTDVFSFGVLLLELITGRRALDDLRQSLVLWAKPLLDNNKTKELVDPSLGDNYNPEEMDHVILTASLCIEQTPILRPRMSQ</sequence>
<dbReference type="SUPFAM" id="SSF56112">
    <property type="entry name" value="Protein kinase-like (PK-like)"/>
    <property type="match status" value="1"/>
</dbReference>
<organism evidence="2 3">
    <name type="scientific">Ilex paraguariensis</name>
    <name type="common">yerba mate</name>
    <dbReference type="NCBI Taxonomy" id="185542"/>
    <lineage>
        <taxon>Eukaryota</taxon>
        <taxon>Viridiplantae</taxon>
        <taxon>Streptophyta</taxon>
        <taxon>Embryophyta</taxon>
        <taxon>Tracheophyta</taxon>
        <taxon>Spermatophyta</taxon>
        <taxon>Magnoliopsida</taxon>
        <taxon>eudicotyledons</taxon>
        <taxon>Gunneridae</taxon>
        <taxon>Pentapetalae</taxon>
        <taxon>asterids</taxon>
        <taxon>campanulids</taxon>
        <taxon>Aquifoliales</taxon>
        <taxon>Aquifoliaceae</taxon>
        <taxon>Ilex</taxon>
    </lineage>
</organism>
<keyword evidence="3" id="KW-1185">Reference proteome</keyword>
<evidence type="ECO:0000313" key="2">
    <source>
        <dbReference type="EMBL" id="CAK9158567.1"/>
    </source>
</evidence>
<dbReference type="EMBL" id="CAUOFW020003203">
    <property type="protein sequence ID" value="CAK9158567.1"/>
    <property type="molecule type" value="Genomic_DNA"/>
</dbReference>
<proteinExistence type="predicted"/>
<name>A0ABC8SNQ2_9AQUA</name>
<dbReference type="PROSITE" id="PS50011">
    <property type="entry name" value="PROTEIN_KINASE_DOM"/>
    <property type="match status" value="1"/>
</dbReference>
<evidence type="ECO:0000259" key="1">
    <source>
        <dbReference type="PROSITE" id="PS50011"/>
    </source>
</evidence>
<feature type="domain" description="Protein kinase" evidence="1">
    <location>
        <begin position="1"/>
        <end position="126"/>
    </location>
</feature>
<dbReference type="PANTHER" id="PTHR47987:SF14">
    <property type="entry name" value="RECEPTOR-LIKE CYTOSOLIC SERINE_THREONINE-PROTEIN KINASE RBK2"/>
    <property type="match status" value="1"/>
</dbReference>